<protein>
    <submittedName>
        <fullName evidence="1">Uncharacterized protein</fullName>
    </submittedName>
</protein>
<dbReference type="RefSeq" id="WP_170037468.1">
    <property type="nucleotide sequence ID" value="NZ_JABDTL010000002.1"/>
</dbReference>
<dbReference type="AlphaFoldDB" id="A0A841GX78"/>
<name>A0A841GX78_9BACT</name>
<dbReference type="EMBL" id="JACHIA010000002">
    <property type="protein sequence ID" value="MBB6069516.1"/>
    <property type="molecule type" value="Genomic_DNA"/>
</dbReference>
<evidence type="ECO:0000313" key="2">
    <source>
        <dbReference type="Proteomes" id="UP000582837"/>
    </source>
</evidence>
<organism evidence="1 2">
    <name type="scientific">Longimicrobium terrae</name>
    <dbReference type="NCBI Taxonomy" id="1639882"/>
    <lineage>
        <taxon>Bacteria</taxon>
        <taxon>Pseudomonadati</taxon>
        <taxon>Gemmatimonadota</taxon>
        <taxon>Longimicrobiia</taxon>
        <taxon>Longimicrobiales</taxon>
        <taxon>Longimicrobiaceae</taxon>
        <taxon>Longimicrobium</taxon>
    </lineage>
</organism>
<reference evidence="1 2" key="1">
    <citation type="submission" date="2020-08" db="EMBL/GenBank/DDBJ databases">
        <title>Genomic Encyclopedia of Type Strains, Phase IV (KMG-IV): sequencing the most valuable type-strain genomes for metagenomic binning, comparative biology and taxonomic classification.</title>
        <authorList>
            <person name="Goeker M."/>
        </authorList>
    </citation>
    <scope>NUCLEOTIDE SEQUENCE [LARGE SCALE GENOMIC DNA]</scope>
    <source>
        <strain evidence="1 2">DSM 29007</strain>
    </source>
</reference>
<keyword evidence="2" id="KW-1185">Reference proteome</keyword>
<gene>
    <name evidence="1" type="ORF">HNQ61_001131</name>
</gene>
<dbReference type="Proteomes" id="UP000582837">
    <property type="component" value="Unassembled WGS sequence"/>
</dbReference>
<comment type="caution">
    <text evidence="1">The sequence shown here is derived from an EMBL/GenBank/DDBJ whole genome shotgun (WGS) entry which is preliminary data.</text>
</comment>
<sequence>MLRRIVDVVADEARRNPEFASQLEAVLSLPPPTRKQKSVDQVDGGDLPDAFDERLARGDQEFRMWLRDQPIQLLRGLIRQHDFDATRRTSKWKDAEKLSTYIADQVQSRTTRGASFMRAPGLETNSGQAEHSMEWLSQEVFEETEYGRLNKQPGAENFIPQYQHYEIPLGGRVVADPKDGTYGIVVDREGKVVSKVVLNP</sequence>
<proteinExistence type="predicted"/>
<accession>A0A841GX78</accession>
<evidence type="ECO:0000313" key="1">
    <source>
        <dbReference type="EMBL" id="MBB6069516.1"/>
    </source>
</evidence>